<keyword evidence="3" id="KW-1185">Reference proteome</keyword>
<evidence type="ECO:0000313" key="3">
    <source>
        <dbReference type="Proteomes" id="UP001216150"/>
    </source>
</evidence>
<evidence type="ECO:0000256" key="1">
    <source>
        <dbReference type="SAM" id="MobiDB-lite"/>
    </source>
</evidence>
<comment type="caution">
    <text evidence="2">The sequence shown here is derived from an EMBL/GenBank/DDBJ whole genome shotgun (WGS) entry which is preliminary data.</text>
</comment>
<dbReference type="EMBL" id="JAQJAC010000008">
    <property type="protein sequence ID" value="KAJ5575183.1"/>
    <property type="molecule type" value="Genomic_DNA"/>
</dbReference>
<protein>
    <submittedName>
        <fullName evidence="2">Uncharacterized protein</fullName>
    </submittedName>
</protein>
<feature type="compositionally biased region" description="Polar residues" evidence="1">
    <location>
        <begin position="15"/>
        <end position="37"/>
    </location>
</feature>
<feature type="region of interest" description="Disordered" evidence="1">
    <location>
        <begin position="1"/>
        <end position="146"/>
    </location>
</feature>
<reference evidence="2 3" key="1">
    <citation type="journal article" date="2023" name="IMA Fungus">
        <title>Comparative genomic study of the Penicillium genus elucidates a diverse pangenome and 15 lateral gene transfer events.</title>
        <authorList>
            <person name="Petersen C."/>
            <person name="Sorensen T."/>
            <person name="Nielsen M.R."/>
            <person name="Sondergaard T.E."/>
            <person name="Sorensen J.L."/>
            <person name="Fitzpatrick D.A."/>
            <person name="Frisvad J.C."/>
            <person name="Nielsen K.L."/>
        </authorList>
    </citation>
    <scope>NUCLEOTIDE SEQUENCE [LARGE SCALE GENOMIC DNA]</scope>
    <source>
        <strain evidence="2 3">IBT 29057</strain>
    </source>
</reference>
<feature type="compositionally biased region" description="Basic and acidic residues" evidence="1">
    <location>
        <begin position="42"/>
        <end position="51"/>
    </location>
</feature>
<dbReference type="Proteomes" id="UP001216150">
    <property type="component" value="Unassembled WGS sequence"/>
</dbReference>
<accession>A0AAD6DG25</accession>
<feature type="compositionally biased region" description="Polar residues" evidence="1">
    <location>
        <begin position="102"/>
        <end position="111"/>
    </location>
</feature>
<organism evidence="2 3">
    <name type="scientific">Penicillium hetheringtonii</name>
    <dbReference type="NCBI Taxonomy" id="911720"/>
    <lineage>
        <taxon>Eukaryota</taxon>
        <taxon>Fungi</taxon>
        <taxon>Dikarya</taxon>
        <taxon>Ascomycota</taxon>
        <taxon>Pezizomycotina</taxon>
        <taxon>Eurotiomycetes</taxon>
        <taxon>Eurotiomycetidae</taxon>
        <taxon>Eurotiales</taxon>
        <taxon>Aspergillaceae</taxon>
        <taxon>Penicillium</taxon>
    </lineage>
</organism>
<sequence>MEGRPNEEPFVSRAGEQSWTTVQPFSPKTESKPTSKPLSPRMRSDSPEKLSPRKCQFSPEQVSPGKGQKDLRQLSPRPAQDTPEQSSPVTRDRRPSEPVSPGATSNPTGSGFSPAVGDLAPTADQSPTATDEPNPARQYLSSMGGIRYTQATVWEQ</sequence>
<proteinExistence type="predicted"/>
<dbReference type="AlphaFoldDB" id="A0AAD6DG25"/>
<evidence type="ECO:0000313" key="2">
    <source>
        <dbReference type="EMBL" id="KAJ5575183.1"/>
    </source>
</evidence>
<name>A0AAD6DG25_9EURO</name>
<gene>
    <name evidence="2" type="ORF">N7450_009082</name>
</gene>